<dbReference type="PANTHER" id="PTHR42973:SF39">
    <property type="entry name" value="FAD-BINDING PCMH-TYPE DOMAIN-CONTAINING PROTEIN"/>
    <property type="match status" value="1"/>
</dbReference>
<reference evidence="9" key="1">
    <citation type="submission" date="2003-11" db="EMBL/GenBank/DDBJ databases">
        <authorList>
            <person name="Schulte U."/>
            <person name="Aign V."/>
            <person name="Hoheisel J."/>
            <person name="Brandt P."/>
            <person name="Fartmann B."/>
            <person name="Holland R."/>
            <person name="Nyakatura G."/>
            <person name="Mewes H.W."/>
            <person name="Mannhaupt G."/>
        </authorList>
    </citation>
    <scope>NUCLEOTIDE SEQUENCE</scope>
</reference>
<evidence type="ECO:0000256" key="6">
    <source>
        <dbReference type="SAM" id="SignalP"/>
    </source>
</evidence>
<evidence type="ECO:0000313" key="9">
    <source>
        <dbReference type="EMBL" id="CAE75708.1"/>
    </source>
</evidence>
<protein>
    <submittedName>
        <fullName evidence="9">Related to isoamyl alcohol oxidase</fullName>
    </submittedName>
</protein>
<dbReference type="InterPro" id="IPR036318">
    <property type="entry name" value="FAD-bd_PCMH-like_sf"/>
</dbReference>
<evidence type="ECO:0000259" key="8">
    <source>
        <dbReference type="Pfam" id="PF08031"/>
    </source>
</evidence>
<dbReference type="PANTHER" id="PTHR42973">
    <property type="entry name" value="BINDING OXIDOREDUCTASE, PUTATIVE (AFU_ORTHOLOGUE AFUA_1G17690)-RELATED"/>
    <property type="match status" value="1"/>
</dbReference>
<dbReference type="InterPro" id="IPR050416">
    <property type="entry name" value="FAD-linked_Oxidoreductase"/>
</dbReference>
<dbReference type="Pfam" id="PF08031">
    <property type="entry name" value="BBE"/>
    <property type="match status" value="1"/>
</dbReference>
<comment type="similarity">
    <text evidence="2">Belongs to the oxygen-dependent FAD-linked oxidoreductase family.</text>
</comment>
<proteinExistence type="inferred from homology"/>
<dbReference type="GO" id="GO:0050660">
    <property type="term" value="F:flavin adenine dinucleotide binding"/>
    <property type="evidence" value="ECO:0007669"/>
    <property type="project" value="InterPro"/>
</dbReference>
<keyword evidence="5" id="KW-0560">Oxidoreductase</keyword>
<feature type="chain" id="PRO_5004278624" evidence="6">
    <location>
        <begin position="24"/>
        <end position="546"/>
    </location>
</feature>
<sequence>MMWQTSLGAAAAVFSLLTSQVVGQEDIQTEAQTAQIESTKGVILDSILDWNDAARLDPTTYNGQKYGCKCYPGRPCWPSANKWNSLNRTVDGTLRVNVPAGAVCHNTFDGPFGTIQTYDEAACADAKENLVNEQWTVEKPADGLWTYFTNDTCRPTSNPSDPCTLGSYGVYVIMATKASHIQAGVNFARRNNLRLIVRNTGHDFLGRSVGYGSLIINTHSFQSLKWTDKYTGPGSYRGPAVTMGAGVQGGDILKAGHALNPPMALVTGECATVGLSGGLCHPRRRPRPLDDSQGTGRRQCAQLESDHRLGRGRHVEPKIFHKYANHHFVDNGLYVYTYFEIFPGQFRVRPFVAIGKDQFQLENILRPICSMSSLLPVSRTKAAFTEFPHIAEKAGQTALTGGWMFNHDAVANRNDEIITAMKNVVSPAGRPDLFGGMVGHLFNPGAQRFRFDSGGSSGVEERDGLCDCCFAEPGASQPGGLRNASRSGATYVNEPNWQSHFWGSNYPRLKQLRKKWDPLGVFYAVSTPGTENWEEIEFNTRLCKKL</sequence>
<evidence type="ECO:0000256" key="1">
    <source>
        <dbReference type="ARBA" id="ARBA00001974"/>
    </source>
</evidence>
<dbReference type="SUPFAM" id="SSF56176">
    <property type="entry name" value="FAD-binding/transporter-associated domain-like"/>
    <property type="match status" value="1"/>
</dbReference>
<dbReference type="InterPro" id="IPR006094">
    <property type="entry name" value="Oxid_FAD_bind_N"/>
</dbReference>
<feature type="domain" description="FAD linked oxidase N-terminal" evidence="7">
    <location>
        <begin position="171"/>
        <end position="274"/>
    </location>
</feature>
<evidence type="ECO:0000256" key="2">
    <source>
        <dbReference type="ARBA" id="ARBA00005466"/>
    </source>
</evidence>
<dbReference type="Gene3D" id="3.30.465.10">
    <property type="match status" value="2"/>
</dbReference>
<evidence type="ECO:0000256" key="3">
    <source>
        <dbReference type="ARBA" id="ARBA00022630"/>
    </source>
</evidence>
<dbReference type="EMBL" id="BX842595">
    <property type="protein sequence ID" value="CAE75708.1"/>
    <property type="molecule type" value="Genomic_DNA"/>
</dbReference>
<feature type="signal peptide" evidence="6">
    <location>
        <begin position="1"/>
        <end position="23"/>
    </location>
</feature>
<feature type="domain" description="Berberine/berberine-like" evidence="8">
    <location>
        <begin position="493"/>
        <end position="523"/>
    </location>
</feature>
<reference evidence="9" key="2">
    <citation type="submission" date="2003-11" db="EMBL/GenBank/DDBJ databases">
        <authorList>
            <person name="German Neurospora genome project"/>
        </authorList>
    </citation>
    <scope>NUCLEOTIDE SEQUENCE</scope>
</reference>
<evidence type="ECO:0000256" key="4">
    <source>
        <dbReference type="ARBA" id="ARBA00022827"/>
    </source>
</evidence>
<dbReference type="Pfam" id="PF01565">
    <property type="entry name" value="FAD_binding_4"/>
    <property type="match status" value="1"/>
</dbReference>
<keyword evidence="3" id="KW-0285">Flavoprotein</keyword>
<dbReference type="InterPro" id="IPR012951">
    <property type="entry name" value="BBE"/>
</dbReference>
<name>Q6MWP9_NEUCS</name>
<dbReference type="GO" id="GO:0016491">
    <property type="term" value="F:oxidoreductase activity"/>
    <property type="evidence" value="ECO:0007669"/>
    <property type="project" value="UniProtKB-KW"/>
</dbReference>
<comment type="cofactor">
    <cofactor evidence="1">
        <name>FAD</name>
        <dbReference type="ChEBI" id="CHEBI:57692"/>
    </cofactor>
</comment>
<gene>
    <name evidence="9" type="primary">B24N4.180</name>
</gene>
<evidence type="ECO:0000256" key="5">
    <source>
        <dbReference type="ARBA" id="ARBA00023002"/>
    </source>
</evidence>
<accession>Q6MWP9</accession>
<keyword evidence="6" id="KW-0732">Signal</keyword>
<dbReference type="InterPro" id="IPR016169">
    <property type="entry name" value="FAD-bd_PCMH_sub2"/>
</dbReference>
<keyword evidence="4" id="KW-0274">FAD</keyword>
<evidence type="ECO:0000259" key="7">
    <source>
        <dbReference type="Pfam" id="PF01565"/>
    </source>
</evidence>
<dbReference type="AlphaFoldDB" id="Q6MWP9"/>
<dbReference type="VEuPathDB" id="FungiDB:NCU08750"/>
<organism evidence="9">
    <name type="scientific">Neurospora crassa</name>
    <dbReference type="NCBI Taxonomy" id="5141"/>
    <lineage>
        <taxon>Eukaryota</taxon>
        <taxon>Fungi</taxon>
        <taxon>Dikarya</taxon>
        <taxon>Ascomycota</taxon>
        <taxon>Pezizomycotina</taxon>
        <taxon>Sordariomycetes</taxon>
        <taxon>Sordariomycetidae</taxon>
        <taxon>Sordariales</taxon>
        <taxon>Sordariaceae</taxon>
        <taxon>Neurospora</taxon>
    </lineage>
</organism>